<proteinExistence type="predicted"/>
<name>A0A937W0P9_UNCTE</name>
<sequence length="119" mass="13061">MALQQLTFTVHDPEGRAQRVLFTVDPGTATGELVLTGDGGATTQHRLTTLQKSQDGKRLTCQVNVATATLSIVDTESPPRLHIVARLFFPVLDMSYTLSRAEQERLVAWIQTLELAIVS</sequence>
<dbReference type="Proteomes" id="UP000712673">
    <property type="component" value="Unassembled WGS sequence"/>
</dbReference>
<organism evidence="1 2">
    <name type="scientific">Tectimicrobiota bacterium</name>
    <dbReference type="NCBI Taxonomy" id="2528274"/>
    <lineage>
        <taxon>Bacteria</taxon>
        <taxon>Pseudomonadati</taxon>
        <taxon>Nitrospinota/Tectimicrobiota group</taxon>
        <taxon>Candidatus Tectimicrobiota</taxon>
    </lineage>
</organism>
<reference evidence="1" key="1">
    <citation type="submission" date="2019-03" db="EMBL/GenBank/DDBJ databases">
        <title>Lake Tanganyika Metagenome-Assembled Genomes (MAGs).</title>
        <authorList>
            <person name="Tran P."/>
        </authorList>
    </citation>
    <scope>NUCLEOTIDE SEQUENCE</scope>
    <source>
        <strain evidence="1">K_DeepCast_65m_m2_066</strain>
    </source>
</reference>
<protein>
    <submittedName>
        <fullName evidence="1">Uncharacterized protein</fullName>
    </submittedName>
</protein>
<dbReference type="EMBL" id="VGLS01000373">
    <property type="protein sequence ID" value="MBM3224646.1"/>
    <property type="molecule type" value="Genomic_DNA"/>
</dbReference>
<evidence type="ECO:0000313" key="1">
    <source>
        <dbReference type="EMBL" id="MBM3224646.1"/>
    </source>
</evidence>
<gene>
    <name evidence="1" type="ORF">FJZ47_12695</name>
</gene>
<dbReference type="AlphaFoldDB" id="A0A937W0P9"/>
<accession>A0A937W0P9</accession>
<comment type="caution">
    <text evidence="1">The sequence shown here is derived from an EMBL/GenBank/DDBJ whole genome shotgun (WGS) entry which is preliminary data.</text>
</comment>
<evidence type="ECO:0000313" key="2">
    <source>
        <dbReference type="Proteomes" id="UP000712673"/>
    </source>
</evidence>